<proteinExistence type="predicted"/>
<gene>
    <name evidence="1" type="ORF">NIES593_22520</name>
</gene>
<evidence type="ECO:0000313" key="2">
    <source>
        <dbReference type="Proteomes" id="UP000186868"/>
    </source>
</evidence>
<dbReference type="RefSeq" id="WP_073601719.1">
    <property type="nucleotide sequence ID" value="NZ_MRCB01000054.1"/>
</dbReference>
<organism evidence="1 2">
    <name type="scientific">Hydrococcus rivularis NIES-593</name>
    <dbReference type="NCBI Taxonomy" id="1921803"/>
    <lineage>
        <taxon>Bacteria</taxon>
        <taxon>Bacillati</taxon>
        <taxon>Cyanobacteriota</taxon>
        <taxon>Cyanophyceae</taxon>
        <taxon>Pleurocapsales</taxon>
        <taxon>Hydrococcaceae</taxon>
        <taxon>Hydrococcus</taxon>
    </lineage>
</organism>
<comment type="caution">
    <text evidence="1">The sequence shown here is derived from an EMBL/GenBank/DDBJ whole genome shotgun (WGS) entry which is preliminary data.</text>
</comment>
<protein>
    <submittedName>
        <fullName evidence="1">Uncharacterized protein</fullName>
    </submittedName>
</protein>
<reference evidence="1 2" key="1">
    <citation type="submission" date="2016-11" db="EMBL/GenBank/DDBJ databases">
        <title>Draft Genome Sequences of Nine Cyanobacterial Strains from Diverse Habitats.</title>
        <authorList>
            <person name="Zhu T."/>
            <person name="Hou S."/>
            <person name="Lu X."/>
            <person name="Hess W.R."/>
        </authorList>
    </citation>
    <scope>NUCLEOTIDE SEQUENCE [LARGE SCALE GENOMIC DNA]</scope>
    <source>
        <strain evidence="1 2">NIES-593</strain>
    </source>
</reference>
<dbReference type="Proteomes" id="UP000186868">
    <property type="component" value="Unassembled WGS sequence"/>
</dbReference>
<keyword evidence="2" id="KW-1185">Reference proteome</keyword>
<dbReference type="EMBL" id="MRCB01000054">
    <property type="protein sequence ID" value="OKH18037.1"/>
    <property type="molecule type" value="Genomic_DNA"/>
</dbReference>
<dbReference type="OrthoDB" id="580965at2"/>
<dbReference type="AlphaFoldDB" id="A0A1U7H7A6"/>
<accession>A0A1U7H7A6</accession>
<evidence type="ECO:0000313" key="1">
    <source>
        <dbReference type="EMBL" id="OKH18037.1"/>
    </source>
</evidence>
<sequence length="426" mass="49430">MSTLSRKNSDSQQIQQAEQVLYDYLLACVQTESPERLLEEFRSLFVHGQGCRDSRVYSALEIIVKSKGAEARFNLFFNRCCYILINRWQMNSQSQSAIPELVRMFDYLGPAINGYPTTANLLRRLVRNFTQDELYVKMQRLARVIDAKQSNTNNSTSSVGNLIHRYPYLYYHCLLGDNSNGEDLKTVHRIKTQIERRFELDLSKYATYQVRLTRMARGSDLSTIIRRVKNPTLLSDSELNRAIIHYTGAVEGNHTYRDISRSFISHSANTFTYRAFKNDLYHYIASSFDSKYAKSQFNKKLCQHLQNTLPEFDNQRPSEFLIVRTSSQLFNFLVVESAHQPQHYVFVDLITNMGVTRTIGLLLKVVLMCNKVKPYLEKRFSILFNHYESFAKDGVPWLVKALESLQVAFSVHFGKADVSCFKQLRD</sequence>
<dbReference type="STRING" id="1921803.NIES593_22520"/>
<name>A0A1U7H7A6_9CYAN</name>